<sequence>MQSWAERMVRTNQNAGSGLSTALLRSAKRNGIPMASKSTLNAKNLETLGAERLAQLLIEISTGDAAAKRQLRLALAGAEGPREAAREITKRLTSIAKARTFVNWQNRKPLVKDLQTQRSAIMEQIAPHDPGEALALLWRFMGLATPVFERCDDSSGTVIDIFHQACADLGEVAKAAGAAPEALARQVLDALQDNGFGQYDGLIAMIAPALGPEGVAHLKTLVEELGRTPVPVPPKSEWQAVGWGSGGTRYAHEMEERARQSTVEMALKDIADVQGDVDGFIAQYDPKTRKVPKIAAEIAQRLLAAGRAGDALGFIERAEVDKARWIPPEWQDARLAVLEALDRKDEAQAFRWACFERDLSGEHLRAYLKRLPDFDDIEAEERAMAHAAGHPDLLAALAFFLNWPSLGHAARMLIDRQDEVDGDHYEFLAPAAETLAEKHPLAATVALRAMIDFTLIQGRQKRYGYAAQHLATCADLAGRIEDFGLVEPHPAYAARLKTEHGKKTGFWSRMDG</sequence>
<dbReference type="STRING" id="318586.Pden_3092"/>
<dbReference type="EMBL" id="CP000490">
    <property type="protein sequence ID" value="ABL71173.1"/>
    <property type="molecule type" value="Genomic_DNA"/>
</dbReference>
<dbReference type="EnsemblBacteria" id="ABL71173">
    <property type="protein sequence ID" value="ABL71173"/>
    <property type="gene ID" value="Pden_3092"/>
</dbReference>
<proteinExistence type="predicted"/>
<dbReference type="AlphaFoldDB" id="A1B6M9"/>
<dbReference type="KEGG" id="pde:Pden_3092"/>
<organism evidence="1 2">
    <name type="scientific">Paracoccus denitrificans (strain Pd 1222)</name>
    <dbReference type="NCBI Taxonomy" id="318586"/>
    <lineage>
        <taxon>Bacteria</taxon>
        <taxon>Pseudomonadati</taxon>
        <taxon>Pseudomonadota</taxon>
        <taxon>Alphaproteobacteria</taxon>
        <taxon>Rhodobacterales</taxon>
        <taxon>Paracoccaceae</taxon>
        <taxon>Paracoccus</taxon>
    </lineage>
</organism>
<dbReference type="InterPro" id="IPR049245">
    <property type="entry name" value="DUF6880"/>
</dbReference>
<keyword evidence="2" id="KW-1185">Reference proteome</keyword>
<dbReference type="Pfam" id="PF21810">
    <property type="entry name" value="DUF6880"/>
    <property type="match status" value="1"/>
</dbReference>
<evidence type="ECO:0000313" key="2">
    <source>
        <dbReference type="Proteomes" id="UP000000361"/>
    </source>
</evidence>
<protein>
    <submittedName>
        <fullName evidence="1">Uncharacterized protein</fullName>
    </submittedName>
</protein>
<dbReference type="eggNOG" id="COG3118">
    <property type="taxonomic scope" value="Bacteria"/>
</dbReference>
<evidence type="ECO:0000313" key="1">
    <source>
        <dbReference type="EMBL" id="ABL71173.1"/>
    </source>
</evidence>
<accession>A1B6M9</accession>
<dbReference type="HOGENOM" id="CLU_044682_0_0_5"/>
<gene>
    <name evidence="1" type="ordered locus">Pden_3092</name>
</gene>
<dbReference type="Proteomes" id="UP000000361">
    <property type="component" value="Chromosome 2"/>
</dbReference>
<name>A1B6M9_PARDP</name>
<reference evidence="2" key="1">
    <citation type="submission" date="2006-12" db="EMBL/GenBank/DDBJ databases">
        <title>Complete sequence of chromosome 2 of Paracoccus denitrificans PD1222.</title>
        <authorList>
            <person name="Copeland A."/>
            <person name="Lucas S."/>
            <person name="Lapidus A."/>
            <person name="Barry K."/>
            <person name="Detter J.C."/>
            <person name="Glavina del Rio T."/>
            <person name="Hammon N."/>
            <person name="Israni S."/>
            <person name="Dalin E."/>
            <person name="Tice H."/>
            <person name="Pitluck S."/>
            <person name="Munk A.C."/>
            <person name="Brettin T."/>
            <person name="Bruce D."/>
            <person name="Han C."/>
            <person name="Tapia R."/>
            <person name="Gilna P."/>
            <person name="Schmutz J."/>
            <person name="Larimer F."/>
            <person name="Land M."/>
            <person name="Hauser L."/>
            <person name="Kyrpides N."/>
            <person name="Lykidis A."/>
            <person name="Spiro S."/>
            <person name="Richardson D.J."/>
            <person name="Moir J.W.B."/>
            <person name="Ferguson S.J."/>
            <person name="van Spanning R.J.M."/>
            <person name="Richardson P."/>
        </authorList>
    </citation>
    <scope>NUCLEOTIDE SEQUENCE [LARGE SCALE GENOMIC DNA]</scope>
    <source>
        <strain evidence="2">Pd 1222</strain>
    </source>
</reference>